<keyword evidence="3" id="KW-1185">Reference proteome</keyword>
<dbReference type="OrthoDB" id="446300at2759"/>
<evidence type="ECO:0000313" key="2">
    <source>
        <dbReference type="EMBL" id="OLQ06374.1"/>
    </source>
</evidence>
<protein>
    <submittedName>
        <fullName evidence="2">Uncharacterized protein</fullName>
    </submittedName>
</protein>
<feature type="region of interest" description="Disordered" evidence="1">
    <location>
        <begin position="78"/>
        <end position="106"/>
    </location>
</feature>
<dbReference type="Proteomes" id="UP000186817">
    <property type="component" value="Unassembled WGS sequence"/>
</dbReference>
<dbReference type="AlphaFoldDB" id="A0A1Q9EG06"/>
<proteinExistence type="predicted"/>
<reference evidence="2 3" key="1">
    <citation type="submission" date="2016-02" db="EMBL/GenBank/DDBJ databases">
        <title>Genome analysis of coral dinoflagellate symbionts highlights evolutionary adaptations to a symbiotic lifestyle.</title>
        <authorList>
            <person name="Aranda M."/>
            <person name="Li Y."/>
            <person name="Liew Y.J."/>
            <person name="Baumgarten S."/>
            <person name="Simakov O."/>
            <person name="Wilson M."/>
            <person name="Piel J."/>
            <person name="Ashoor H."/>
            <person name="Bougouffa S."/>
            <person name="Bajic V.B."/>
            <person name="Ryu T."/>
            <person name="Ravasi T."/>
            <person name="Bayer T."/>
            <person name="Micklem G."/>
            <person name="Kim H."/>
            <person name="Bhak J."/>
            <person name="Lajeunesse T.C."/>
            <person name="Voolstra C.R."/>
        </authorList>
    </citation>
    <scope>NUCLEOTIDE SEQUENCE [LARGE SCALE GENOMIC DNA]</scope>
    <source>
        <strain evidence="2 3">CCMP2467</strain>
    </source>
</reference>
<name>A0A1Q9EG06_SYMMI</name>
<sequence>MGRQFDKRNDDDTPLAVIEGVRRLPHREFVSDAPATAGCGLAPVLWAVYSGSNTTYADDFIFNWVIDSGQALECIQAGETGSPLSGSQRSPDQHDQDSHSAGSPGQAQNALAKYLVTLQDGTYMRFQVQDRKVDLRVVHSHVYLGAQIGYRKFEQADHTVPSGALPVAASALEDLLAEAQRINAELAARNAGRLVHHPPPNGGFAEVEGLMPDAAAFAARHGLDIKVQQDHSVVRQLFELTPSALAFLDAEAQCIAIGLVDLQAKAAWVNVAPESKSEILETAGWPKEGYAGGVTDTGALVLGFKVSPVHSGSDVNLTSYYIESPGLEPTLCGCATSQLDSSWPDELMPVLEAGVSADELLHAVNTIQRHSPVNHEAVTMAFGVGFNPGCAPDDGGGLPPSSVAALRIQNSDAVKIESGLDAQAEDIIRAYRPLPFENTNQSQEPAPFSRMDLDERCSAELRMLPPELQDQILKESLFDELQWLKKNVGPQLDGDDQLNHLFGHGPCVASCFAIPPNPRNPSAAVWSKDASMVNSTLSLMVGGSGVARRWYTEVQAPEVPGAHAHRIAA</sequence>
<comment type="caution">
    <text evidence="2">The sequence shown here is derived from an EMBL/GenBank/DDBJ whole genome shotgun (WGS) entry which is preliminary data.</text>
</comment>
<dbReference type="EMBL" id="LSRX01000161">
    <property type="protein sequence ID" value="OLQ06374.1"/>
    <property type="molecule type" value="Genomic_DNA"/>
</dbReference>
<evidence type="ECO:0000313" key="3">
    <source>
        <dbReference type="Proteomes" id="UP000186817"/>
    </source>
</evidence>
<organism evidence="2 3">
    <name type="scientific">Symbiodinium microadriaticum</name>
    <name type="common">Dinoflagellate</name>
    <name type="synonym">Zooxanthella microadriatica</name>
    <dbReference type="NCBI Taxonomy" id="2951"/>
    <lineage>
        <taxon>Eukaryota</taxon>
        <taxon>Sar</taxon>
        <taxon>Alveolata</taxon>
        <taxon>Dinophyceae</taxon>
        <taxon>Suessiales</taxon>
        <taxon>Symbiodiniaceae</taxon>
        <taxon>Symbiodinium</taxon>
    </lineage>
</organism>
<evidence type="ECO:0000256" key="1">
    <source>
        <dbReference type="SAM" id="MobiDB-lite"/>
    </source>
</evidence>
<gene>
    <name evidence="2" type="ORF">AK812_SmicGene10327</name>
</gene>
<accession>A0A1Q9EG06</accession>